<dbReference type="AlphaFoldDB" id="A0A6A6SE53"/>
<reference evidence="2" key="1">
    <citation type="journal article" date="2020" name="Stud. Mycol.">
        <title>101 Dothideomycetes genomes: a test case for predicting lifestyles and emergence of pathogens.</title>
        <authorList>
            <person name="Haridas S."/>
            <person name="Albert R."/>
            <person name="Binder M."/>
            <person name="Bloem J."/>
            <person name="Labutti K."/>
            <person name="Salamov A."/>
            <person name="Andreopoulos B."/>
            <person name="Baker S."/>
            <person name="Barry K."/>
            <person name="Bills G."/>
            <person name="Bluhm B."/>
            <person name="Cannon C."/>
            <person name="Castanera R."/>
            <person name="Culley D."/>
            <person name="Daum C."/>
            <person name="Ezra D."/>
            <person name="Gonzalez J."/>
            <person name="Henrissat B."/>
            <person name="Kuo A."/>
            <person name="Liang C."/>
            <person name="Lipzen A."/>
            <person name="Lutzoni F."/>
            <person name="Magnuson J."/>
            <person name="Mondo S."/>
            <person name="Nolan M."/>
            <person name="Ohm R."/>
            <person name="Pangilinan J."/>
            <person name="Park H.-J."/>
            <person name="Ramirez L."/>
            <person name="Alfaro M."/>
            <person name="Sun H."/>
            <person name="Tritt A."/>
            <person name="Yoshinaga Y."/>
            <person name="Zwiers L.-H."/>
            <person name="Turgeon B."/>
            <person name="Goodwin S."/>
            <person name="Spatafora J."/>
            <person name="Crous P."/>
            <person name="Grigoriev I."/>
        </authorList>
    </citation>
    <scope>NUCLEOTIDE SEQUENCE</scope>
    <source>
        <strain evidence="2">CBS 473.64</strain>
    </source>
</reference>
<keyword evidence="1" id="KW-0812">Transmembrane</keyword>
<dbReference type="Proteomes" id="UP000799753">
    <property type="component" value="Unassembled WGS sequence"/>
</dbReference>
<gene>
    <name evidence="2" type="ORF">P280DRAFT_464370</name>
</gene>
<evidence type="ECO:0000313" key="2">
    <source>
        <dbReference type="EMBL" id="KAF2646116.1"/>
    </source>
</evidence>
<proteinExistence type="predicted"/>
<dbReference type="EMBL" id="MU006776">
    <property type="protein sequence ID" value="KAF2646116.1"/>
    <property type="molecule type" value="Genomic_DNA"/>
</dbReference>
<feature type="non-terminal residue" evidence="2">
    <location>
        <position position="65"/>
    </location>
</feature>
<evidence type="ECO:0000256" key="1">
    <source>
        <dbReference type="SAM" id="Phobius"/>
    </source>
</evidence>
<protein>
    <submittedName>
        <fullName evidence="2">Uncharacterized protein</fullName>
    </submittedName>
</protein>
<keyword evidence="1" id="KW-1133">Transmembrane helix</keyword>
<evidence type="ECO:0000313" key="3">
    <source>
        <dbReference type="Proteomes" id="UP000799753"/>
    </source>
</evidence>
<keyword evidence="3" id="KW-1185">Reference proteome</keyword>
<name>A0A6A6SE53_9PLEO</name>
<keyword evidence="1" id="KW-0472">Membrane</keyword>
<feature type="transmembrane region" description="Helical" evidence="1">
    <location>
        <begin position="12"/>
        <end position="32"/>
    </location>
</feature>
<sequence>MYRAEQPGLLPRRNFCSCGAWMVSLGAGYVCGRKAMVRRSRRGVGRRSSGGRLGAVQVDMGWGYR</sequence>
<accession>A0A6A6SE53</accession>
<organism evidence="2 3">
    <name type="scientific">Massarina eburnea CBS 473.64</name>
    <dbReference type="NCBI Taxonomy" id="1395130"/>
    <lineage>
        <taxon>Eukaryota</taxon>
        <taxon>Fungi</taxon>
        <taxon>Dikarya</taxon>
        <taxon>Ascomycota</taxon>
        <taxon>Pezizomycotina</taxon>
        <taxon>Dothideomycetes</taxon>
        <taxon>Pleosporomycetidae</taxon>
        <taxon>Pleosporales</taxon>
        <taxon>Massarineae</taxon>
        <taxon>Massarinaceae</taxon>
        <taxon>Massarina</taxon>
    </lineage>
</organism>